<keyword evidence="2" id="KW-1185">Reference proteome</keyword>
<dbReference type="AlphaFoldDB" id="A0A857EVH7"/>
<evidence type="ECO:0000313" key="2">
    <source>
        <dbReference type="Proteomes" id="UP000464402"/>
    </source>
</evidence>
<sequence>MFTVAFYGICSIGYRLKENSGRRELLHLLFILSGEFLVKISIKMLMRDQAVVFRKSSNRCFLHKKSPVSHFYNGHTSA</sequence>
<reference evidence="2" key="1">
    <citation type="submission" date="2019-09" db="EMBL/GenBank/DDBJ databases">
        <title>Yersinia canariae sp. nov., isolated from a human yersiniosis case.</title>
        <authorList>
            <person name="Nguyen S.V."/>
            <person name="Greig D."/>
            <person name="Hurley D."/>
            <person name="Cao Y."/>
            <person name="McCabe E."/>
            <person name="Mitchell M."/>
            <person name="Jenkins C."/>
            <person name="Fanning S."/>
        </authorList>
    </citation>
    <scope>NUCLEOTIDE SEQUENCE [LARGE SCALE GENOMIC DNA]</scope>
    <source>
        <strain evidence="2">NCTC 14382</strain>
    </source>
</reference>
<dbReference type="KEGG" id="yca:F0T03_04075"/>
<gene>
    <name evidence="1" type="ORF">F0T03_04075</name>
</gene>
<dbReference type="Proteomes" id="UP000464402">
    <property type="component" value="Chromosome"/>
</dbReference>
<name>A0A857EVH7_9GAMM</name>
<organism evidence="1 2">
    <name type="scientific">Yersinia canariae</name>
    <dbReference type="NCBI Taxonomy" id="2607663"/>
    <lineage>
        <taxon>Bacteria</taxon>
        <taxon>Pseudomonadati</taxon>
        <taxon>Pseudomonadota</taxon>
        <taxon>Gammaproteobacteria</taxon>
        <taxon>Enterobacterales</taxon>
        <taxon>Yersiniaceae</taxon>
        <taxon>Yersinia</taxon>
    </lineage>
</organism>
<evidence type="ECO:0000313" key="1">
    <source>
        <dbReference type="EMBL" id="QHB31437.1"/>
    </source>
</evidence>
<dbReference type="EMBL" id="CP043727">
    <property type="protein sequence ID" value="QHB31437.1"/>
    <property type="molecule type" value="Genomic_DNA"/>
</dbReference>
<protein>
    <submittedName>
        <fullName evidence="1">Uncharacterized protein</fullName>
    </submittedName>
</protein>
<proteinExistence type="predicted"/>
<accession>A0A857EVH7</accession>